<sequence>MPVLMVLATQGAAHEYWLQPQAYQVPADGMLTADIVNGQEFDGTRLPYLPPRFSRFEVRQGDTAAPVEMRIGDRPAMDVPALGPGLNVVVHEAVPQPLTYDGWDAFLRFVAHKDLLGGTEAVTALQAERGLSREDVTELYSRHVKTLIAVGDGAGRDVRVGMETELVALENPYTDDLSDGLDVQLFYRDAPRADAQIEVFDRALGAEEVAISYIRTDAEGVATVPVEAGHEYMLDSVVLRVPEGDVGQMWDSLWANLTFAVPAD</sequence>
<proteinExistence type="predicted"/>
<gene>
    <name evidence="1" type="ORF">Wenmar_03656</name>
</gene>
<reference evidence="1 2" key="1">
    <citation type="submission" date="2013-01" db="EMBL/GenBank/DDBJ databases">
        <authorList>
            <person name="Fiebig A."/>
            <person name="Goeker M."/>
            <person name="Klenk H.-P.P."/>
        </authorList>
    </citation>
    <scope>NUCLEOTIDE SEQUENCE [LARGE SCALE GENOMIC DNA]</scope>
    <source>
        <strain evidence="1 2">DSM 24838</strain>
    </source>
</reference>
<evidence type="ECO:0000313" key="1">
    <source>
        <dbReference type="EMBL" id="KIQ67697.1"/>
    </source>
</evidence>
<dbReference type="Proteomes" id="UP000035100">
    <property type="component" value="Unassembled WGS sequence"/>
</dbReference>
<keyword evidence="2" id="KW-1185">Reference proteome</keyword>
<evidence type="ECO:0008006" key="3">
    <source>
        <dbReference type="Google" id="ProtNLM"/>
    </source>
</evidence>
<name>A0A0D0Q5D0_9RHOB</name>
<accession>A0A0D0Q5D0</accession>
<protein>
    <recommendedName>
        <fullName evidence="3">ABC-type Co2+ transport system, periplasmic component</fullName>
    </recommendedName>
</protein>
<dbReference type="EMBL" id="AONG01000020">
    <property type="protein sequence ID" value="KIQ67697.1"/>
    <property type="molecule type" value="Genomic_DNA"/>
</dbReference>
<dbReference type="Pfam" id="PF10670">
    <property type="entry name" value="DUF4198"/>
    <property type="match status" value="1"/>
</dbReference>
<dbReference type="STRING" id="1123501.Wenmar_03656"/>
<dbReference type="AlphaFoldDB" id="A0A0D0Q5D0"/>
<dbReference type="PATRIC" id="fig|1123501.6.peg.3783"/>
<evidence type="ECO:0000313" key="2">
    <source>
        <dbReference type="Proteomes" id="UP000035100"/>
    </source>
</evidence>
<comment type="caution">
    <text evidence="1">The sequence shown here is derived from an EMBL/GenBank/DDBJ whole genome shotgun (WGS) entry which is preliminary data.</text>
</comment>
<dbReference type="eggNOG" id="COG5266">
    <property type="taxonomic scope" value="Bacteria"/>
</dbReference>
<organism evidence="1 2">
    <name type="scientific">Wenxinia marina DSM 24838</name>
    <dbReference type="NCBI Taxonomy" id="1123501"/>
    <lineage>
        <taxon>Bacteria</taxon>
        <taxon>Pseudomonadati</taxon>
        <taxon>Pseudomonadota</taxon>
        <taxon>Alphaproteobacteria</taxon>
        <taxon>Rhodobacterales</taxon>
        <taxon>Roseobacteraceae</taxon>
        <taxon>Wenxinia</taxon>
    </lineage>
</organism>
<dbReference type="InterPro" id="IPR019613">
    <property type="entry name" value="DUF4198"/>
</dbReference>